<keyword evidence="5" id="KW-1185">Reference proteome</keyword>
<keyword evidence="1" id="KW-0863">Zinc-finger</keyword>
<reference evidence="4 5" key="1">
    <citation type="submission" date="2023-10" db="EMBL/GenBank/DDBJ databases">
        <title>Genome-Wide Identification Analysis in wild type Solanum Pinnatisectum Reveals Some Genes Defensing Phytophthora Infestans.</title>
        <authorList>
            <person name="Sun C."/>
        </authorList>
    </citation>
    <scope>NUCLEOTIDE SEQUENCE [LARGE SCALE GENOMIC DNA]</scope>
    <source>
        <strain evidence="4">LQN</strain>
        <tissue evidence="4">Leaf</tissue>
    </source>
</reference>
<name>A0AAV9MJL7_9SOLN</name>
<dbReference type="EMBL" id="JAWPEI010000001">
    <property type="protein sequence ID" value="KAK4737507.1"/>
    <property type="molecule type" value="Genomic_DNA"/>
</dbReference>
<evidence type="ECO:0000313" key="5">
    <source>
        <dbReference type="Proteomes" id="UP001311915"/>
    </source>
</evidence>
<dbReference type="PROSITE" id="PS50157">
    <property type="entry name" value="ZINC_FINGER_C2H2_2"/>
    <property type="match status" value="1"/>
</dbReference>
<keyword evidence="1" id="KW-0862">Zinc</keyword>
<organism evidence="4 5">
    <name type="scientific">Solanum pinnatisectum</name>
    <name type="common">tansyleaf nightshade</name>
    <dbReference type="NCBI Taxonomy" id="50273"/>
    <lineage>
        <taxon>Eukaryota</taxon>
        <taxon>Viridiplantae</taxon>
        <taxon>Streptophyta</taxon>
        <taxon>Embryophyta</taxon>
        <taxon>Tracheophyta</taxon>
        <taxon>Spermatophyta</taxon>
        <taxon>Magnoliopsida</taxon>
        <taxon>eudicotyledons</taxon>
        <taxon>Gunneridae</taxon>
        <taxon>Pentapetalae</taxon>
        <taxon>asterids</taxon>
        <taxon>lamiids</taxon>
        <taxon>Solanales</taxon>
        <taxon>Solanaceae</taxon>
        <taxon>Solanoideae</taxon>
        <taxon>Solaneae</taxon>
        <taxon>Solanum</taxon>
    </lineage>
</organism>
<feature type="compositionally biased region" description="Acidic residues" evidence="2">
    <location>
        <begin position="97"/>
        <end position="113"/>
    </location>
</feature>
<feature type="region of interest" description="Disordered" evidence="2">
    <location>
        <begin position="91"/>
        <end position="113"/>
    </location>
</feature>
<dbReference type="InterPro" id="IPR013087">
    <property type="entry name" value="Znf_C2H2_type"/>
</dbReference>
<protein>
    <recommendedName>
        <fullName evidence="3">C2H2-type domain-containing protein</fullName>
    </recommendedName>
</protein>
<evidence type="ECO:0000256" key="2">
    <source>
        <dbReference type="SAM" id="MobiDB-lite"/>
    </source>
</evidence>
<comment type="caution">
    <text evidence="4">The sequence shown here is derived from an EMBL/GenBank/DDBJ whole genome shotgun (WGS) entry which is preliminary data.</text>
</comment>
<gene>
    <name evidence="4" type="ORF">R3W88_001204</name>
</gene>
<evidence type="ECO:0000256" key="1">
    <source>
        <dbReference type="PROSITE-ProRule" id="PRU00042"/>
    </source>
</evidence>
<evidence type="ECO:0000313" key="4">
    <source>
        <dbReference type="EMBL" id="KAK4737507.1"/>
    </source>
</evidence>
<accession>A0AAV9MJL7</accession>
<dbReference type="GO" id="GO:0008270">
    <property type="term" value="F:zinc ion binding"/>
    <property type="evidence" value="ECO:0007669"/>
    <property type="project" value="UniProtKB-KW"/>
</dbReference>
<evidence type="ECO:0000259" key="3">
    <source>
        <dbReference type="PROSITE" id="PS50157"/>
    </source>
</evidence>
<feature type="domain" description="C2H2-type" evidence="3">
    <location>
        <begin position="13"/>
        <end position="40"/>
    </location>
</feature>
<dbReference type="PROSITE" id="PS00028">
    <property type="entry name" value="ZINC_FINGER_C2H2_1"/>
    <property type="match status" value="1"/>
</dbReference>
<dbReference type="AlphaFoldDB" id="A0AAV9MJL7"/>
<proteinExistence type="predicted"/>
<keyword evidence="1" id="KW-0479">Metal-binding</keyword>
<sequence>MHGQNEQHGMWMYQCIHCKKNFPSIQAIAGHTKGHLRDDWILVKLRARLTREEQEVILPLFDSAMEQVKQSSKNSTEAEVIPYSNSEATLTIGTTDIDTDISTEESDDESKNM</sequence>
<dbReference type="Proteomes" id="UP001311915">
    <property type="component" value="Unassembled WGS sequence"/>
</dbReference>